<sequence>MTPSPKEFSNYHQLGFIEIRKLVIYVSAVRCRYEPSLDGPEGPFAFSRCPRGQFLGQGTAEEDSSSFLFRLFFGPPSTGGF</sequence>
<protein>
    <submittedName>
        <fullName evidence="1">Uncharacterized protein</fullName>
    </submittedName>
</protein>
<dbReference type="AlphaFoldDB" id="A0A1R0GLJ4"/>
<keyword evidence="2" id="KW-1185">Reference proteome</keyword>
<gene>
    <name evidence="1" type="ORF">AYI68_g8206</name>
</gene>
<accession>A0A1R0GLJ4</accession>
<evidence type="ECO:0000313" key="2">
    <source>
        <dbReference type="Proteomes" id="UP000187455"/>
    </source>
</evidence>
<comment type="caution">
    <text evidence="1">The sequence shown here is derived from an EMBL/GenBank/DDBJ whole genome shotgun (WGS) entry which is preliminary data.</text>
</comment>
<dbReference type="Proteomes" id="UP000187455">
    <property type="component" value="Unassembled WGS sequence"/>
</dbReference>
<reference evidence="1 2" key="1">
    <citation type="journal article" date="2016" name="Mol. Biol. Evol.">
        <title>Genome-Wide Survey of Gut Fungi (Harpellales) Reveals the First Horizontally Transferred Ubiquitin Gene from a Mosquito Host.</title>
        <authorList>
            <person name="Wang Y."/>
            <person name="White M.M."/>
            <person name="Kvist S."/>
            <person name="Moncalvo J.M."/>
        </authorList>
    </citation>
    <scope>NUCLEOTIDE SEQUENCE [LARGE SCALE GENOMIC DNA]</scope>
    <source>
        <strain evidence="1 2">ALG-7-W6</strain>
    </source>
</reference>
<proteinExistence type="predicted"/>
<name>A0A1R0GLJ4_9FUNG</name>
<organism evidence="1 2">
    <name type="scientific">Smittium mucronatum</name>
    <dbReference type="NCBI Taxonomy" id="133383"/>
    <lineage>
        <taxon>Eukaryota</taxon>
        <taxon>Fungi</taxon>
        <taxon>Fungi incertae sedis</taxon>
        <taxon>Zoopagomycota</taxon>
        <taxon>Kickxellomycotina</taxon>
        <taxon>Harpellomycetes</taxon>
        <taxon>Harpellales</taxon>
        <taxon>Legeriomycetaceae</taxon>
        <taxon>Smittium</taxon>
    </lineage>
</organism>
<dbReference type="EMBL" id="LSSL01007695">
    <property type="protein sequence ID" value="OLY77758.1"/>
    <property type="molecule type" value="Genomic_DNA"/>
</dbReference>
<evidence type="ECO:0000313" key="1">
    <source>
        <dbReference type="EMBL" id="OLY77758.1"/>
    </source>
</evidence>